<gene>
    <name evidence="2" type="ORF">JKP34_11445</name>
</gene>
<name>A0A937AG55_9BACT</name>
<organism evidence="2 3">
    <name type="scientific">Marivirga atlantica</name>
    <dbReference type="NCBI Taxonomy" id="1548457"/>
    <lineage>
        <taxon>Bacteria</taxon>
        <taxon>Pseudomonadati</taxon>
        <taxon>Bacteroidota</taxon>
        <taxon>Cytophagia</taxon>
        <taxon>Cytophagales</taxon>
        <taxon>Marivirgaceae</taxon>
        <taxon>Marivirga</taxon>
    </lineage>
</organism>
<keyword evidence="3" id="KW-1185">Reference proteome</keyword>
<keyword evidence="1" id="KW-0472">Membrane</keyword>
<comment type="caution">
    <text evidence="2">The sequence shown here is derived from an EMBL/GenBank/DDBJ whole genome shotgun (WGS) entry which is preliminary data.</text>
</comment>
<dbReference type="EMBL" id="JAERQG010000002">
    <property type="protein sequence ID" value="MBL0765869.1"/>
    <property type="molecule type" value="Genomic_DNA"/>
</dbReference>
<keyword evidence="1" id="KW-1133">Transmembrane helix</keyword>
<feature type="transmembrane region" description="Helical" evidence="1">
    <location>
        <begin position="38"/>
        <end position="55"/>
    </location>
</feature>
<reference evidence="2" key="1">
    <citation type="submission" date="2021-01" db="EMBL/GenBank/DDBJ databases">
        <title>Marivirga sp. nov., isolated from intertidal surface sediments.</title>
        <authorList>
            <person name="Zhang M."/>
        </authorList>
    </citation>
    <scope>NUCLEOTIDE SEQUENCE</scope>
    <source>
        <strain evidence="2">SM1354</strain>
    </source>
</reference>
<dbReference type="Proteomes" id="UP000642920">
    <property type="component" value="Unassembled WGS sequence"/>
</dbReference>
<proteinExistence type="predicted"/>
<dbReference type="AlphaFoldDB" id="A0A937AG55"/>
<sequence>MENKDWKNRVANYEANADASLWTSIGAKLPNGSGNWKYGVLLLLLFLGAGSTYYFNSNNSDDLKTTTEIQSLSNELNNRVNSTSQLQVAVKDNIEFDQANSNISIASAEDNMSENASHSKKKTFSSFYNSKFINSTEYAKEAIGSSFKDEPVWNTLVGRQFIPLQDSIYFNKRINTVALPKLIKEPIVKPKKQFYNAYFSFQGFSSYHKINPNLMDDHVIEYVQSDALSWDRVGFRTSFGFEKSLKDRWKLYAGLSLVRQSQKIKVGYYNAQSDSINVTQSDNGLTLATYKETIIESFKITNFSTGLQLGVKYKVLERRPLSQWIDFQLEGHYQLGDKQFYGNQMYYFNMSYNNYFRMNTKLQFRIAPVISYTFNNYNGNGEQLFSLKPYSLGIDIGLVFTF</sequence>
<dbReference type="RefSeq" id="WP_201921299.1">
    <property type="nucleotide sequence ID" value="NZ_JAERQG010000002.1"/>
</dbReference>
<keyword evidence="1" id="KW-0812">Transmembrane</keyword>
<accession>A0A937AG55</accession>
<evidence type="ECO:0000313" key="2">
    <source>
        <dbReference type="EMBL" id="MBL0765869.1"/>
    </source>
</evidence>
<evidence type="ECO:0000313" key="3">
    <source>
        <dbReference type="Proteomes" id="UP000642920"/>
    </source>
</evidence>
<evidence type="ECO:0000256" key="1">
    <source>
        <dbReference type="SAM" id="Phobius"/>
    </source>
</evidence>
<protein>
    <submittedName>
        <fullName evidence="2">Uncharacterized protein</fullName>
    </submittedName>
</protein>